<evidence type="ECO:0000313" key="9">
    <source>
        <dbReference type="EMBL" id="SEI89303.1"/>
    </source>
</evidence>
<keyword evidence="5 7" id="KW-1133">Transmembrane helix</keyword>
<keyword evidence="3" id="KW-0997">Cell inner membrane</keyword>
<dbReference type="NCBIfam" id="TIGR00786">
    <property type="entry name" value="dctM"/>
    <property type="match status" value="1"/>
</dbReference>
<proteinExistence type="predicted"/>
<dbReference type="Pfam" id="PF06808">
    <property type="entry name" value="DctM"/>
    <property type="match status" value="1"/>
</dbReference>
<feature type="transmembrane region" description="Helical" evidence="7">
    <location>
        <begin position="402"/>
        <end position="423"/>
    </location>
</feature>
<dbReference type="InterPro" id="IPR004681">
    <property type="entry name" value="TRAP_DctM"/>
</dbReference>
<feature type="transmembrane region" description="Helical" evidence="7">
    <location>
        <begin position="223"/>
        <end position="244"/>
    </location>
</feature>
<keyword evidence="6 7" id="KW-0472">Membrane</keyword>
<dbReference type="AlphaFoldDB" id="A0A1H6UA87"/>
<dbReference type="EMBL" id="FNZF01000001">
    <property type="protein sequence ID" value="SEI89303.1"/>
    <property type="molecule type" value="Genomic_DNA"/>
</dbReference>
<evidence type="ECO:0000256" key="6">
    <source>
        <dbReference type="ARBA" id="ARBA00023136"/>
    </source>
</evidence>
<evidence type="ECO:0000256" key="2">
    <source>
        <dbReference type="ARBA" id="ARBA00022475"/>
    </source>
</evidence>
<dbReference type="GO" id="GO:0005886">
    <property type="term" value="C:plasma membrane"/>
    <property type="evidence" value="ECO:0007669"/>
    <property type="project" value="UniProtKB-SubCell"/>
</dbReference>
<dbReference type="PIRSF" id="PIRSF006066">
    <property type="entry name" value="HI0050"/>
    <property type="match status" value="1"/>
</dbReference>
<dbReference type="RefSeq" id="WP_092050016.1">
    <property type="nucleotide sequence ID" value="NZ_FNZF01000001.1"/>
</dbReference>
<dbReference type="PANTHER" id="PTHR33362">
    <property type="entry name" value="SIALIC ACID TRAP TRANSPORTER PERMEASE PROTEIN SIAT-RELATED"/>
    <property type="match status" value="1"/>
</dbReference>
<feature type="transmembrane region" description="Helical" evidence="7">
    <location>
        <begin position="141"/>
        <end position="168"/>
    </location>
</feature>
<protein>
    <submittedName>
        <fullName evidence="9">TRAP transporter, DctM subunit</fullName>
    </submittedName>
</protein>
<feature type="transmembrane region" description="Helical" evidence="7">
    <location>
        <begin position="101"/>
        <end position="129"/>
    </location>
</feature>
<evidence type="ECO:0000256" key="7">
    <source>
        <dbReference type="SAM" id="Phobius"/>
    </source>
</evidence>
<evidence type="ECO:0000256" key="1">
    <source>
        <dbReference type="ARBA" id="ARBA00004429"/>
    </source>
</evidence>
<evidence type="ECO:0000259" key="8">
    <source>
        <dbReference type="Pfam" id="PF06808"/>
    </source>
</evidence>
<feature type="transmembrane region" description="Helical" evidence="7">
    <location>
        <begin position="250"/>
        <end position="268"/>
    </location>
</feature>
<evidence type="ECO:0000313" key="10">
    <source>
        <dbReference type="Proteomes" id="UP000199200"/>
    </source>
</evidence>
<keyword evidence="10" id="KW-1185">Reference proteome</keyword>
<gene>
    <name evidence="9" type="ORF">SAMN04488127_0724</name>
</gene>
<feature type="transmembrane region" description="Helical" evidence="7">
    <location>
        <begin position="365"/>
        <end position="390"/>
    </location>
</feature>
<dbReference type="Proteomes" id="UP000199200">
    <property type="component" value="Unassembled WGS sequence"/>
</dbReference>
<dbReference type="STRING" id="426757.SAMN04488127_0724"/>
<feature type="transmembrane region" description="Helical" evidence="7">
    <location>
        <begin position="174"/>
        <end position="202"/>
    </location>
</feature>
<feature type="transmembrane region" description="Helical" evidence="7">
    <location>
        <begin position="6"/>
        <end position="39"/>
    </location>
</feature>
<sequence>MPTEIVGLIVILGVLFLMFLRIPIAIAMVVPAALGIIYLRGIDTLLAAVNSIVWSQSFSYTLSTIPLFVLMGQLLFASGVTNSLFETCKHWFGHLKGGLGISTIGASALFATAAGSSVATTGTMGVIATDEMRKGGYSKSLTGGTIVAGGALGILIPPSTTFIVYAMITEQSVGALFTAGIIPGILLTLFFMITIWAAVLINPKLAQTEQVEKSTWKQRFASLPSNLMVAVLFIVVMGGIYLGWFTATEAAGVGALGAMLIGVIKRTLTLEKLKEAMIGTLQTTGFIFAIIIGAFILNYVLVLTRFPNMLADALLSANLSDAMIFALIVLLFIILGALMDSLAMMVVTIPILMPVLAALEFDLVWFGVIIVLVVEMALISPPIGMNVFVLKGVTKELELTDIFKGAFLFMIPILTLIILIYIFPEIALYLPQQMAG</sequence>
<evidence type="ECO:0000256" key="5">
    <source>
        <dbReference type="ARBA" id="ARBA00022989"/>
    </source>
</evidence>
<dbReference type="OrthoDB" id="9785600at2"/>
<evidence type="ECO:0000256" key="4">
    <source>
        <dbReference type="ARBA" id="ARBA00022692"/>
    </source>
</evidence>
<feature type="transmembrane region" description="Helical" evidence="7">
    <location>
        <begin position="313"/>
        <end position="335"/>
    </location>
</feature>
<dbReference type="GO" id="GO:0022857">
    <property type="term" value="F:transmembrane transporter activity"/>
    <property type="evidence" value="ECO:0007669"/>
    <property type="project" value="TreeGrafter"/>
</dbReference>
<feature type="transmembrane region" description="Helical" evidence="7">
    <location>
        <begin position="280"/>
        <end position="301"/>
    </location>
</feature>
<comment type="subcellular location">
    <subcellularLocation>
        <location evidence="1">Cell inner membrane</location>
        <topology evidence="1">Multi-pass membrane protein</topology>
    </subcellularLocation>
</comment>
<dbReference type="InterPro" id="IPR010656">
    <property type="entry name" value="DctM"/>
</dbReference>
<feature type="transmembrane region" description="Helical" evidence="7">
    <location>
        <begin position="60"/>
        <end position="81"/>
    </location>
</feature>
<organism evidence="9 10">
    <name type="scientific">Bhargavaea ginsengi</name>
    <dbReference type="NCBI Taxonomy" id="426757"/>
    <lineage>
        <taxon>Bacteria</taxon>
        <taxon>Bacillati</taxon>
        <taxon>Bacillota</taxon>
        <taxon>Bacilli</taxon>
        <taxon>Bacillales</taxon>
        <taxon>Caryophanaceae</taxon>
        <taxon>Bhargavaea</taxon>
    </lineage>
</organism>
<reference evidence="10" key="1">
    <citation type="submission" date="2016-10" db="EMBL/GenBank/DDBJ databases">
        <authorList>
            <person name="Varghese N."/>
            <person name="Submissions S."/>
        </authorList>
    </citation>
    <scope>NUCLEOTIDE SEQUENCE [LARGE SCALE GENOMIC DNA]</scope>
    <source>
        <strain evidence="10">CGMCC 1.6763</strain>
    </source>
</reference>
<evidence type="ECO:0000256" key="3">
    <source>
        <dbReference type="ARBA" id="ARBA00022519"/>
    </source>
</evidence>
<keyword evidence="2" id="KW-1003">Cell membrane</keyword>
<keyword evidence="4 7" id="KW-0812">Transmembrane</keyword>
<name>A0A1H6UA87_9BACL</name>
<accession>A0A1H6UA87</accession>
<dbReference type="PANTHER" id="PTHR33362:SF5">
    <property type="entry name" value="C4-DICARBOXYLATE TRAP TRANSPORTER LARGE PERMEASE PROTEIN DCTM"/>
    <property type="match status" value="1"/>
</dbReference>
<feature type="domain" description="TRAP C4-dicarboxylate transport system permease DctM subunit" evidence="8">
    <location>
        <begin position="13"/>
        <end position="426"/>
    </location>
</feature>